<dbReference type="Proteomes" id="UP000219374">
    <property type="component" value="Unassembled WGS sequence"/>
</dbReference>
<keyword evidence="3" id="KW-1185">Reference proteome</keyword>
<keyword evidence="1" id="KW-1133">Transmembrane helix</keyword>
<feature type="transmembrane region" description="Helical" evidence="1">
    <location>
        <begin position="145"/>
        <end position="167"/>
    </location>
</feature>
<proteinExistence type="predicted"/>
<evidence type="ECO:0000313" key="2">
    <source>
        <dbReference type="EMBL" id="SOD56066.1"/>
    </source>
</evidence>
<evidence type="ECO:0000313" key="3">
    <source>
        <dbReference type="Proteomes" id="UP000219374"/>
    </source>
</evidence>
<feature type="transmembrane region" description="Helical" evidence="1">
    <location>
        <begin position="113"/>
        <end position="133"/>
    </location>
</feature>
<organism evidence="2 3">
    <name type="scientific">Pseudoxanthomonas wuyuanensis</name>
    <dbReference type="NCBI Taxonomy" id="1073196"/>
    <lineage>
        <taxon>Bacteria</taxon>
        <taxon>Pseudomonadati</taxon>
        <taxon>Pseudomonadota</taxon>
        <taxon>Gammaproteobacteria</taxon>
        <taxon>Lysobacterales</taxon>
        <taxon>Lysobacteraceae</taxon>
        <taxon>Pseudoxanthomonas</taxon>
    </lineage>
</organism>
<feature type="transmembrane region" description="Helical" evidence="1">
    <location>
        <begin position="46"/>
        <end position="65"/>
    </location>
</feature>
<dbReference type="EMBL" id="OCND01000008">
    <property type="protein sequence ID" value="SOD56066.1"/>
    <property type="molecule type" value="Genomic_DNA"/>
</dbReference>
<keyword evidence="1" id="KW-0472">Membrane</keyword>
<dbReference type="AlphaFoldDB" id="A0A286DBN6"/>
<protein>
    <submittedName>
        <fullName evidence="2">Uncharacterized protein</fullName>
    </submittedName>
</protein>
<evidence type="ECO:0000256" key="1">
    <source>
        <dbReference type="SAM" id="Phobius"/>
    </source>
</evidence>
<accession>A0A286DBN6</accession>
<sequence>MWGRRMFFSENGNVKAWPTCLLAAVAAAFASMESPFGFISYQPDQILRLMVPVSGVFVALALPAAQLAQSVKERLFGEAIDLLSSQQGDVEGVRKTLRTVTVQYRQALETMRLMIYLSLASFLTGLAGLFEVASRIPAVGPLDSASFIACLSVSLLVAAVLWLVPIIQSSSDLSMADETIGLLQDPPVPEPPPAPGG</sequence>
<name>A0A286DBN6_9GAMM</name>
<reference evidence="2 3" key="1">
    <citation type="submission" date="2017-09" db="EMBL/GenBank/DDBJ databases">
        <authorList>
            <person name="Ehlers B."/>
            <person name="Leendertz F.H."/>
        </authorList>
    </citation>
    <scope>NUCLEOTIDE SEQUENCE [LARGE SCALE GENOMIC DNA]</scope>
    <source>
        <strain evidence="2 3">CGMCC 1.10978</strain>
    </source>
</reference>
<gene>
    <name evidence="2" type="ORF">SAMN06296416_108158</name>
</gene>
<keyword evidence="1" id="KW-0812">Transmembrane</keyword>